<evidence type="ECO:0000313" key="1">
    <source>
        <dbReference type="EMBL" id="GME95766.1"/>
    </source>
</evidence>
<organism evidence="1 2">
    <name type="scientific">Candida boidinii</name>
    <name type="common">Yeast</name>
    <dbReference type="NCBI Taxonomy" id="5477"/>
    <lineage>
        <taxon>Eukaryota</taxon>
        <taxon>Fungi</taxon>
        <taxon>Dikarya</taxon>
        <taxon>Ascomycota</taxon>
        <taxon>Saccharomycotina</taxon>
        <taxon>Pichiomycetes</taxon>
        <taxon>Pichiales</taxon>
        <taxon>Pichiaceae</taxon>
        <taxon>Ogataea</taxon>
        <taxon>Ogataea/Candida clade</taxon>
    </lineage>
</organism>
<sequence length="672" mass="77037">MNENFLTQQNGLLNSLSFDQLANSNPQNELLFSQVSPKLIPALQNDSHGKSFDYNSLDQFISFEVQKYQDEYESLSLNDSNIVLKKDGDKRDLNLANSSGSKLSPQQSDKSISNVAVQSESPSSSLSPNFSSLSNLRSVSPSIILGRGENTESISNSNKNSNNTFTQKNVNSNNSNNNNNNNNNSSNSFITTHSRMPIIKEMWRQIYSDNTKSVPLHFNSNNDNKVRKLRPNGKSLTTLDESFFINGNSYIDPYVNLNSKISFDRQRTLNYTKTQINNGKDEILIFENPTSSSYDDIIKTRLQKIVNNEGQKLVSLFFKYINPRFPLISKSYFDKHFNQTNQHTIDQSVDKIDKALLLSVYCIGLDWWCYDLDLTLVPSPTGRELYDLAITAISENLDNPTYNILQAGIMLTQKKYMSPKDFDSRTWILLGMCYSMCQNLGINIDCTDWDIDEYEKRLRRKIWWSLFMQEKWFSIQYGRSSHININDWNVSMIEASDFKDDLNTVTKSTIEGFQAMCKLTIIIDEIATNLLSLRSKTKFKNNFKSLYFNIKNYYQKILELENSFPEYLQIQHDEGLNFIDANGTLKLAIITAKVILLRTLVHGALDCRKLKDENEKSMGKGENESNINTDGVETSRSDSTESQKQIEDEELIRDSIKWSFEIGHESIKIMNS</sequence>
<evidence type="ECO:0000313" key="2">
    <source>
        <dbReference type="Proteomes" id="UP001165101"/>
    </source>
</evidence>
<dbReference type="Proteomes" id="UP001165101">
    <property type="component" value="Unassembled WGS sequence"/>
</dbReference>
<name>A0ACB5TVP5_CANBO</name>
<comment type="caution">
    <text evidence="1">The sequence shown here is derived from an EMBL/GenBank/DDBJ whole genome shotgun (WGS) entry which is preliminary data.</text>
</comment>
<accession>A0ACB5TVP5</accession>
<proteinExistence type="predicted"/>
<reference evidence="1" key="1">
    <citation type="submission" date="2023-04" db="EMBL/GenBank/DDBJ databases">
        <title>Candida boidinii NBRC 1967.</title>
        <authorList>
            <person name="Ichikawa N."/>
            <person name="Sato H."/>
            <person name="Tonouchi N."/>
        </authorList>
    </citation>
    <scope>NUCLEOTIDE SEQUENCE</scope>
    <source>
        <strain evidence="1">NBRC 1967</strain>
    </source>
</reference>
<protein>
    <submittedName>
        <fullName evidence="1">Unnamed protein product</fullName>
    </submittedName>
</protein>
<gene>
    <name evidence="1" type="ORF">Cboi01_000403700</name>
</gene>
<keyword evidence="2" id="KW-1185">Reference proteome</keyword>
<dbReference type="EMBL" id="BSXV01002447">
    <property type="protein sequence ID" value="GME95766.1"/>
    <property type="molecule type" value="Genomic_DNA"/>
</dbReference>